<evidence type="ECO:0000259" key="3">
    <source>
        <dbReference type="SMART" id="SM00867"/>
    </source>
</evidence>
<protein>
    <recommendedName>
        <fullName evidence="3">Lipid/polyisoprenoid-binding YceI-like domain-containing protein</fullName>
    </recommendedName>
</protein>
<name>A0A3B0SLQ1_9ZZZZ</name>
<keyword evidence="2" id="KW-0472">Membrane</keyword>
<feature type="transmembrane region" description="Helical" evidence="2">
    <location>
        <begin position="12"/>
        <end position="29"/>
    </location>
</feature>
<feature type="transmembrane region" description="Helical" evidence="2">
    <location>
        <begin position="162"/>
        <end position="181"/>
    </location>
</feature>
<sequence length="374" mass="39726">MSTNTQPVLRGLAIGATTGLVAAALSIPLRSPDPILMNTLTVVIGALIIGVIGALLNDRITTKMLAEQNKPNTLRKKRSGTRAKRDAERTRRQAEEAQQRAHKDLWRAMGVGFLIVLVGLVAVQVAFLDNMITFGAPLAGIIFFGTAYMLTGLGSVSVPQGALIALPVVALAVGVGFQGVIDVESGNLALDDLNTDSPNAQTAIDPLTARTFSIRDGEATYTVPEVFLSNNLETVAVGRTDTLGGTIDLDGISEITIDLTSFRSDQSRRDRNVARLFASNPNAVFTTSGFEVPPGIVTGETFTTSITGELTIMGTSREVVWDIEGRIADGALQILGTTNIAITDFGFSPPSMRGFVSVRDEARLQVVFSARPQP</sequence>
<gene>
    <name evidence="4" type="ORF">MNBD_ACTINO02-397</name>
</gene>
<feature type="compositionally biased region" description="Basic and acidic residues" evidence="1">
    <location>
        <begin position="83"/>
        <end position="99"/>
    </location>
</feature>
<feature type="compositionally biased region" description="Basic residues" evidence="1">
    <location>
        <begin position="73"/>
        <end position="82"/>
    </location>
</feature>
<evidence type="ECO:0000256" key="2">
    <source>
        <dbReference type="SAM" id="Phobius"/>
    </source>
</evidence>
<proteinExistence type="predicted"/>
<feature type="transmembrane region" description="Helical" evidence="2">
    <location>
        <begin position="35"/>
        <end position="56"/>
    </location>
</feature>
<evidence type="ECO:0000256" key="1">
    <source>
        <dbReference type="SAM" id="MobiDB-lite"/>
    </source>
</evidence>
<feature type="domain" description="Lipid/polyisoprenoid-binding YceI-like" evidence="3">
    <location>
        <begin position="220"/>
        <end position="371"/>
    </location>
</feature>
<dbReference type="InterPro" id="IPR036761">
    <property type="entry name" value="TTHA0802/YceI-like_sf"/>
</dbReference>
<dbReference type="AlphaFoldDB" id="A0A3B0SLQ1"/>
<feature type="transmembrane region" description="Helical" evidence="2">
    <location>
        <begin position="131"/>
        <end position="150"/>
    </location>
</feature>
<feature type="transmembrane region" description="Helical" evidence="2">
    <location>
        <begin position="105"/>
        <end position="125"/>
    </location>
</feature>
<dbReference type="InterPro" id="IPR007372">
    <property type="entry name" value="Lipid/polyisoprenoid-bd_YceI"/>
</dbReference>
<keyword evidence="2" id="KW-1133">Transmembrane helix</keyword>
<dbReference type="PANTHER" id="PTHR34406">
    <property type="entry name" value="PROTEIN YCEI"/>
    <property type="match status" value="1"/>
</dbReference>
<dbReference type="SMART" id="SM00867">
    <property type="entry name" value="YceI"/>
    <property type="match status" value="1"/>
</dbReference>
<dbReference type="Gene3D" id="2.40.128.110">
    <property type="entry name" value="Lipid/polyisoprenoid-binding, YceI-like"/>
    <property type="match status" value="1"/>
</dbReference>
<dbReference type="Pfam" id="PF04264">
    <property type="entry name" value="YceI"/>
    <property type="match status" value="1"/>
</dbReference>
<organism evidence="4">
    <name type="scientific">hydrothermal vent metagenome</name>
    <dbReference type="NCBI Taxonomy" id="652676"/>
    <lineage>
        <taxon>unclassified sequences</taxon>
        <taxon>metagenomes</taxon>
        <taxon>ecological metagenomes</taxon>
    </lineage>
</organism>
<evidence type="ECO:0000313" key="4">
    <source>
        <dbReference type="EMBL" id="VAV95805.1"/>
    </source>
</evidence>
<dbReference type="EMBL" id="UOEK01000083">
    <property type="protein sequence ID" value="VAV95805.1"/>
    <property type="molecule type" value="Genomic_DNA"/>
</dbReference>
<reference evidence="4" key="1">
    <citation type="submission" date="2018-06" db="EMBL/GenBank/DDBJ databases">
        <authorList>
            <person name="Zhirakovskaya E."/>
        </authorList>
    </citation>
    <scope>NUCLEOTIDE SEQUENCE</scope>
</reference>
<accession>A0A3B0SLQ1</accession>
<dbReference type="PANTHER" id="PTHR34406:SF1">
    <property type="entry name" value="PROTEIN YCEI"/>
    <property type="match status" value="1"/>
</dbReference>
<dbReference type="SUPFAM" id="SSF101874">
    <property type="entry name" value="YceI-like"/>
    <property type="match status" value="1"/>
</dbReference>
<keyword evidence="2" id="KW-0812">Transmembrane</keyword>
<feature type="region of interest" description="Disordered" evidence="1">
    <location>
        <begin position="70"/>
        <end position="99"/>
    </location>
</feature>